<proteinExistence type="inferred from homology"/>
<dbReference type="GO" id="GO:0018826">
    <property type="term" value="F:methionine gamma-lyase activity"/>
    <property type="evidence" value="ECO:0007669"/>
    <property type="project" value="UniProtKB-EC"/>
</dbReference>
<dbReference type="InterPro" id="IPR015421">
    <property type="entry name" value="PyrdxlP-dep_Trfase_major"/>
</dbReference>
<dbReference type="GO" id="GO:0071269">
    <property type="term" value="P:L-homocysteine biosynthetic process"/>
    <property type="evidence" value="ECO:0007669"/>
    <property type="project" value="TreeGrafter"/>
</dbReference>
<gene>
    <name evidence="6" type="primary">mdeA_4</name>
    <name evidence="6" type="ORF">SDC9_66061</name>
</gene>
<dbReference type="InterPro" id="IPR000277">
    <property type="entry name" value="Cys/Met-Metab_PyrdxlP-dep_enz"/>
</dbReference>
<keyword evidence="5" id="KW-0175">Coiled coil</keyword>
<evidence type="ECO:0000256" key="3">
    <source>
        <dbReference type="ARBA" id="ARBA00022679"/>
    </source>
</evidence>
<dbReference type="Gene3D" id="3.40.640.10">
    <property type="entry name" value="Type I PLP-dependent aspartate aminotransferase-like (Major domain)"/>
    <property type="match status" value="1"/>
</dbReference>
<dbReference type="GO" id="GO:0005737">
    <property type="term" value="C:cytoplasm"/>
    <property type="evidence" value="ECO:0007669"/>
    <property type="project" value="TreeGrafter"/>
</dbReference>
<feature type="coiled-coil region" evidence="5">
    <location>
        <begin position="376"/>
        <end position="403"/>
    </location>
</feature>
<dbReference type="EMBL" id="VSSQ01003212">
    <property type="protein sequence ID" value="MPM19635.1"/>
    <property type="molecule type" value="Genomic_DNA"/>
</dbReference>
<accession>A0A644XU02</accession>
<dbReference type="CDD" id="cd00614">
    <property type="entry name" value="CGS_like"/>
    <property type="match status" value="1"/>
</dbReference>
<comment type="caution">
    <text evidence="6">The sequence shown here is derived from an EMBL/GenBank/DDBJ whole genome shotgun (WGS) entry which is preliminary data.</text>
</comment>
<evidence type="ECO:0000313" key="6">
    <source>
        <dbReference type="EMBL" id="MPM19635.1"/>
    </source>
</evidence>
<dbReference type="PANTHER" id="PTHR43797">
    <property type="entry name" value="HOMOCYSTEINE/CYSTEINE SYNTHASE"/>
    <property type="match status" value="1"/>
</dbReference>
<dbReference type="EC" id="4.4.1.11" evidence="6"/>
<dbReference type="PIRSF" id="PIRSF001434">
    <property type="entry name" value="CGS"/>
    <property type="match status" value="1"/>
</dbReference>
<keyword evidence="6" id="KW-0456">Lyase</keyword>
<keyword evidence="4" id="KW-0663">Pyridoxal phosphate</keyword>
<dbReference type="GO" id="GO:0004124">
    <property type="term" value="F:cysteine synthase activity"/>
    <property type="evidence" value="ECO:0007669"/>
    <property type="project" value="TreeGrafter"/>
</dbReference>
<comment type="cofactor">
    <cofactor evidence="1">
        <name>pyridoxal 5'-phosphate</name>
        <dbReference type="ChEBI" id="CHEBI:597326"/>
    </cofactor>
</comment>
<organism evidence="6">
    <name type="scientific">bioreactor metagenome</name>
    <dbReference type="NCBI Taxonomy" id="1076179"/>
    <lineage>
        <taxon>unclassified sequences</taxon>
        <taxon>metagenomes</taxon>
        <taxon>ecological metagenomes</taxon>
    </lineage>
</organism>
<dbReference type="GO" id="GO:0006535">
    <property type="term" value="P:cysteine biosynthetic process from serine"/>
    <property type="evidence" value="ECO:0007669"/>
    <property type="project" value="TreeGrafter"/>
</dbReference>
<evidence type="ECO:0000256" key="5">
    <source>
        <dbReference type="SAM" id="Coils"/>
    </source>
</evidence>
<dbReference type="GO" id="GO:0003961">
    <property type="term" value="F:O-acetylhomoserine aminocarboxypropyltransferase activity"/>
    <property type="evidence" value="ECO:0007669"/>
    <property type="project" value="TreeGrafter"/>
</dbReference>
<evidence type="ECO:0000256" key="2">
    <source>
        <dbReference type="ARBA" id="ARBA00009077"/>
    </source>
</evidence>
<dbReference type="InterPro" id="IPR015422">
    <property type="entry name" value="PyrdxlP-dep_Trfase_small"/>
</dbReference>
<reference evidence="6" key="1">
    <citation type="submission" date="2019-08" db="EMBL/GenBank/DDBJ databases">
        <authorList>
            <person name="Kucharzyk K."/>
            <person name="Murdoch R.W."/>
            <person name="Higgins S."/>
            <person name="Loffler F."/>
        </authorList>
    </citation>
    <scope>NUCLEOTIDE SEQUENCE</scope>
</reference>
<evidence type="ECO:0000256" key="4">
    <source>
        <dbReference type="ARBA" id="ARBA00022898"/>
    </source>
</evidence>
<dbReference type="InterPro" id="IPR015424">
    <property type="entry name" value="PyrdxlP-dep_Trfase"/>
</dbReference>
<name>A0A644XU02_9ZZZZ</name>
<dbReference type="InterPro" id="IPR006235">
    <property type="entry name" value="OAc-hSer/O-AcSer_sulfhydrylase"/>
</dbReference>
<sequence length="403" mass="43403">MPLYQTSAYLFESAEDAAAQFTGEVPGSIYTRIANPTVAILEERVRALENGQATVCFASGMAALLALVLALCEPGDEIVALSSLYGGSYALLFDQLEHRYGVIAKRVDPEDLSGLAVAITDKTRLVYFESVANPLANIPDIEAIVTAAHDAGVPVACDNTFGTPYLFDAAANGVDFTLHSTTKYFCGNGTSIGGCVTDLGSFSLAGSPRFPQFNLPDAAHHNRVYADMGQGAFAARMRDYYLHDAGFCMSPFNAYLTLLGMQTLSLRMRKHVENADAVAKFLDKNPAVEQVNYARLPESPYFERAKRYLPKGVGGIFTFRIKGGLAAGRRFINALKLFSLVANVGDARSLVVHPASTTHSPLSPEDLEKCGISPDLVRLSIGIEDKEDLLADLEQALDASQIV</sequence>
<comment type="similarity">
    <text evidence="2">Belongs to the trans-sulfuration enzymes family.</text>
</comment>
<dbReference type="AlphaFoldDB" id="A0A644XU02"/>
<protein>
    <submittedName>
        <fullName evidence="6">L-methionine gamma-lyase</fullName>
        <ecNumber evidence="6">4.4.1.11</ecNumber>
    </submittedName>
</protein>
<dbReference type="GO" id="GO:0030170">
    <property type="term" value="F:pyridoxal phosphate binding"/>
    <property type="evidence" value="ECO:0007669"/>
    <property type="project" value="InterPro"/>
</dbReference>
<dbReference type="GO" id="GO:0019346">
    <property type="term" value="P:transsulfuration"/>
    <property type="evidence" value="ECO:0007669"/>
    <property type="project" value="InterPro"/>
</dbReference>
<dbReference type="Gene3D" id="3.90.1150.10">
    <property type="entry name" value="Aspartate Aminotransferase, domain 1"/>
    <property type="match status" value="1"/>
</dbReference>
<evidence type="ECO:0000256" key="1">
    <source>
        <dbReference type="ARBA" id="ARBA00001933"/>
    </source>
</evidence>
<keyword evidence="3" id="KW-0808">Transferase</keyword>
<dbReference type="Pfam" id="PF01053">
    <property type="entry name" value="Cys_Met_Meta_PP"/>
    <property type="match status" value="1"/>
</dbReference>
<dbReference type="SUPFAM" id="SSF53383">
    <property type="entry name" value="PLP-dependent transferases"/>
    <property type="match status" value="1"/>
</dbReference>
<dbReference type="PANTHER" id="PTHR43797:SF2">
    <property type="entry name" value="HOMOCYSTEINE_CYSTEINE SYNTHASE"/>
    <property type="match status" value="1"/>
</dbReference>
<dbReference type="FunFam" id="3.40.640.10:FF:000046">
    <property type="entry name" value="Cystathionine gamma-lyase"/>
    <property type="match status" value="1"/>
</dbReference>